<dbReference type="SUPFAM" id="SSF50249">
    <property type="entry name" value="Nucleic acid-binding proteins"/>
    <property type="match status" value="1"/>
</dbReference>
<dbReference type="Proteomes" id="UP001331561">
    <property type="component" value="Unassembled WGS sequence"/>
</dbReference>
<evidence type="ECO:0000256" key="2">
    <source>
        <dbReference type="ARBA" id="ARBA00022552"/>
    </source>
</evidence>
<dbReference type="InterPro" id="IPR002792">
    <property type="entry name" value="TRAM_dom"/>
</dbReference>
<evidence type="ECO:0000313" key="13">
    <source>
        <dbReference type="EMBL" id="MEC5386208.1"/>
    </source>
</evidence>
<keyword evidence="4 9" id="KW-0808">Transferase</keyword>
<organism evidence="13 14">
    <name type="scientific">Uliginosibacterium silvisoli</name>
    <dbReference type="NCBI Taxonomy" id="3114758"/>
    <lineage>
        <taxon>Bacteria</taxon>
        <taxon>Pseudomonadati</taxon>
        <taxon>Pseudomonadota</taxon>
        <taxon>Betaproteobacteria</taxon>
        <taxon>Rhodocyclales</taxon>
        <taxon>Zoogloeaceae</taxon>
        <taxon>Uliginosibacterium</taxon>
    </lineage>
</organism>
<feature type="binding site" evidence="9">
    <location>
        <position position="72"/>
    </location>
    <ligand>
        <name>[4Fe-4S] cluster</name>
        <dbReference type="ChEBI" id="CHEBI:49883"/>
    </ligand>
</feature>
<dbReference type="HAMAP" id="MF_01010">
    <property type="entry name" value="23SrRNA_methyltr_RlmD"/>
    <property type="match status" value="1"/>
</dbReference>
<comment type="similarity">
    <text evidence="9">Belongs to the class I-like SAM-binding methyltransferase superfamily. RNA M5U methyltransferase family. RlmD subfamily.</text>
</comment>
<evidence type="ECO:0000256" key="6">
    <source>
        <dbReference type="ARBA" id="ARBA00022723"/>
    </source>
</evidence>
<gene>
    <name evidence="9 13" type="primary">rlmD</name>
    <name evidence="13" type="ORF">VVD49_10755</name>
</gene>
<evidence type="ECO:0000256" key="9">
    <source>
        <dbReference type="HAMAP-Rule" id="MF_01010"/>
    </source>
</evidence>
<evidence type="ECO:0000256" key="4">
    <source>
        <dbReference type="ARBA" id="ARBA00022679"/>
    </source>
</evidence>
<feature type="active site" evidence="11">
    <location>
        <position position="388"/>
    </location>
</feature>
<dbReference type="GO" id="GO:0008168">
    <property type="term" value="F:methyltransferase activity"/>
    <property type="evidence" value="ECO:0007669"/>
    <property type="project" value="UniProtKB-KW"/>
</dbReference>
<dbReference type="GO" id="GO:0032259">
    <property type="term" value="P:methylation"/>
    <property type="evidence" value="ECO:0007669"/>
    <property type="project" value="UniProtKB-KW"/>
</dbReference>
<feature type="binding site" evidence="9 10">
    <location>
        <position position="292"/>
    </location>
    <ligand>
        <name>S-adenosyl-L-methionine</name>
        <dbReference type="ChEBI" id="CHEBI:59789"/>
    </ligand>
</feature>
<dbReference type="Pfam" id="PF01938">
    <property type="entry name" value="TRAM"/>
    <property type="match status" value="1"/>
</dbReference>
<dbReference type="Pfam" id="PF05958">
    <property type="entry name" value="tRNA_U5-meth_tr"/>
    <property type="match status" value="1"/>
</dbReference>
<dbReference type="Gene3D" id="2.40.50.1070">
    <property type="match status" value="1"/>
</dbReference>
<comment type="function">
    <text evidence="9">Catalyzes the formation of 5-methyl-uridine at position 1939 (m5U1939) in 23S rRNA.</text>
</comment>
<keyword evidence="2 9" id="KW-0698">rRNA processing</keyword>
<dbReference type="PROSITE" id="PS01230">
    <property type="entry name" value="TRMA_1"/>
    <property type="match status" value="1"/>
</dbReference>
<feature type="binding site" evidence="9">
    <location>
        <position position="297"/>
    </location>
    <ligand>
        <name>S-adenosyl-L-methionine</name>
        <dbReference type="ChEBI" id="CHEBI:59789"/>
    </ligand>
</feature>
<feature type="domain" description="TRAM" evidence="12">
    <location>
        <begin position="1"/>
        <end position="53"/>
    </location>
</feature>
<dbReference type="CDD" id="cd02440">
    <property type="entry name" value="AdoMet_MTases"/>
    <property type="match status" value="1"/>
</dbReference>
<dbReference type="EC" id="2.1.1.190" evidence="9"/>
<evidence type="ECO:0000256" key="3">
    <source>
        <dbReference type="ARBA" id="ARBA00022603"/>
    </source>
</evidence>
<evidence type="ECO:0000256" key="1">
    <source>
        <dbReference type="ARBA" id="ARBA00022485"/>
    </source>
</evidence>
<dbReference type="PANTHER" id="PTHR11061:SF49">
    <property type="entry name" value="23S RRNA (URACIL(1939)-C(5))-METHYLTRANSFERASE RLMD"/>
    <property type="match status" value="1"/>
</dbReference>
<keyword evidence="5 9" id="KW-0949">S-adenosyl-L-methionine</keyword>
<feature type="active site" description="Nucleophile" evidence="9 10">
    <location>
        <position position="388"/>
    </location>
</feature>
<evidence type="ECO:0000256" key="7">
    <source>
        <dbReference type="ARBA" id="ARBA00023004"/>
    </source>
</evidence>
<feature type="binding site" evidence="9 10">
    <location>
        <position position="362"/>
    </location>
    <ligand>
        <name>S-adenosyl-L-methionine</name>
        <dbReference type="ChEBI" id="CHEBI:59789"/>
    </ligand>
</feature>
<dbReference type="Gene3D" id="2.40.50.140">
    <property type="entry name" value="Nucleic acid-binding proteins"/>
    <property type="match status" value="1"/>
</dbReference>
<keyword evidence="6 9" id="KW-0479">Metal-binding</keyword>
<evidence type="ECO:0000259" key="12">
    <source>
        <dbReference type="PROSITE" id="PS50926"/>
    </source>
</evidence>
<keyword evidence="7 9" id="KW-0408">Iron</keyword>
<dbReference type="RefSeq" id="WP_327599182.1">
    <property type="nucleotide sequence ID" value="NZ_JAYXHS010000002.1"/>
</dbReference>
<dbReference type="InterPro" id="IPR012340">
    <property type="entry name" value="NA-bd_OB-fold"/>
</dbReference>
<feature type="binding site" evidence="9">
    <location>
        <position position="66"/>
    </location>
    <ligand>
        <name>[4Fe-4S] cluster</name>
        <dbReference type="ChEBI" id="CHEBI:49883"/>
    </ligand>
</feature>
<dbReference type="PROSITE" id="PS51687">
    <property type="entry name" value="SAM_MT_RNA_M5U"/>
    <property type="match status" value="1"/>
</dbReference>
<feature type="binding site" evidence="9">
    <location>
        <position position="154"/>
    </location>
    <ligand>
        <name>[4Fe-4S] cluster</name>
        <dbReference type="ChEBI" id="CHEBI:49883"/>
    </ligand>
</feature>
<dbReference type="SUPFAM" id="SSF53335">
    <property type="entry name" value="S-adenosyl-L-methionine-dependent methyltransferases"/>
    <property type="match status" value="1"/>
</dbReference>
<dbReference type="Gene3D" id="3.40.50.150">
    <property type="entry name" value="Vaccinia Virus protein VP39"/>
    <property type="match status" value="1"/>
</dbReference>
<feature type="binding site" evidence="9 10">
    <location>
        <position position="263"/>
    </location>
    <ligand>
        <name>S-adenosyl-L-methionine</name>
        <dbReference type="ChEBI" id="CHEBI:59789"/>
    </ligand>
</feature>
<keyword evidence="1 9" id="KW-0004">4Fe-4S</keyword>
<keyword evidence="14" id="KW-1185">Reference proteome</keyword>
<evidence type="ECO:0000313" key="14">
    <source>
        <dbReference type="Proteomes" id="UP001331561"/>
    </source>
</evidence>
<name>A0ABU6K2R3_9RHOO</name>
<feature type="binding site" evidence="9 10">
    <location>
        <position position="313"/>
    </location>
    <ligand>
        <name>S-adenosyl-L-methionine</name>
        <dbReference type="ChEBI" id="CHEBI:59789"/>
    </ligand>
</feature>
<evidence type="ECO:0000256" key="11">
    <source>
        <dbReference type="PROSITE-ProRule" id="PRU10015"/>
    </source>
</evidence>
<comment type="caution">
    <text evidence="13">The sequence shown here is derived from an EMBL/GenBank/DDBJ whole genome shotgun (WGS) entry which is preliminary data.</text>
</comment>
<evidence type="ECO:0000256" key="10">
    <source>
        <dbReference type="PROSITE-ProRule" id="PRU01024"/>
    </source>
</evidence>
<proteinExistence type="inferred from homology"/>
<dbReference type="NCBIfam" id="NF009639">
    <property type="entry name" value="PRK13168.1"/>
    <property type="match status" value="1"/>
</dbReference>
<dbReference type="InterPro" id="IPR010280">
    <property type="entry name" value="U5_MeTrfase_fam"/>
</dbReference>
<feature type="binding site" evidence="9">
    <location>
        <position position="341"/>
    </location>
    <ligand>
        <name>S-adenosyl-L-methionine</name>
        <dbReference type="ChEBI" id="CHEBI:59789"/>
    </ligand>
</feature>
<comment type="catalytic activity">
    <reaction evidence="9">
        <text>uridine(1939) in 23S rRNA + S-adenosyl-L-methionine = 5-methyluridine(1939) in 23S rRNA + S-adenosyl-L-homocysteine + H(+)</text>
        <dbReference type="Rhea" id="RHEA:42908"/>
        <dbReference type="Rhea" id="RHEA-COMP:10278"/>
        <dbReference type="Rhea" id="RHEA-COMP:10279"/>
        <dbReference type="ChEBI" id="CHEBI:15378"/>
        <dbReference type="ChEBI" id="CHEBI:57856"/>
        <dbReference type="ChEBI" id="CHEBI:59789"/>
        <dbReference type="ChEBI" id="CHEBI:65315"/>
        <dbReference type="ChEBI" id="CHEBI:74447"/>
        <dbReference type="EC" id="2.1.1.190"/>
    </reaction>
</comment>
<keyword evidence="8 9" id="KW-0411">Iron-sulfur</keyword>
<dbReference type="PANTHER" id="PTHR11061">
    <property type="entry name" value="RNA M5U METHYLTRANSFERASE"/>
    <property type="match status" value="1"/>
</dbReference>
<protein>
    <recommendedName>
        <fullName evidence="9">23S rRNA (uracil(1939)-C(5))-methyltransferase RlmD</fullName>
        <ecNumber evidence="9">2.1.1.190</ecNumber>
    </recommendedName>
    <alternativeName>
        <fullName evidence="9">23S rRNA(m5U1939)-methyltransferase</fullName>
    </alternativeName>
</protein>
<feature type="binding site" evidence="9">
    <location>
        <position position="75"/>
    </location>
    <ligand>
        <name>[4Fe-4S] cluster</name>
        <dbReference type="ChEBI" id="CHEBI:49883"/>
    </ligand>
</feature>
<dbReference type="PROSITE" id="PS50926">
    <property type="entry name" value="TRAM"/>
    <property type="match status" value="1"/>
</dbReference>
<dbReference type="InterPro" id="IPR001566">
    <property type="entry name" value="23S_rRNA_MeTrfase_RlmD"/>
</dbReference>
<dbReference type="EMBL" id="JAYXHS010000002">
    <property type="protein sequence ID" value="MEC5386208.1"/>
    <property type="molecule type" value="Genomic_DNA"/>
</dbReference>
<dbReference type="InterPro" id="IPR029063">
    <property type="entry name" value="SAM-dependent_MTases_sf"/>
</dbReference>
<sequence length="432" mass="47388">MSVATIESLDHEGRGIAHVEGKAIFIEGALPGETVEYSSYRKRERFEQATTTRVIKHSAQRAEPRCKFFDLCGGCSLQHAELGAQVAAKQRVMEDALKHIGKVPVGSIYPPIYGPAWGYRYRGRIGIRMVPSKGGVLIGFHEKKSSYIVDMTSCEVLPPHVSDVLIPLRRLIASLSSPDRIPQVELAVGDDRTVLVLRNLLPFTAKDKALLLAFGEQHALHMWQQPGAPETARPLRAGEPDHLYFTLPEFNLALKFKPTDFTQVNVHINRLLVRRAMQLLQPQPGERIADLFCGLGNFTLPIARSGARVVGVEGSAALVERAAENARENGLSDLADFSVANLFEVTPESLRALGALDKMLIDPPREGAIALVKALGDDAPRRIVYVSCNPATLARDAAVLVREKGYVMRGAGVANMFPHTSHVESIALFERL</sequence>
<evidence type="ECO:0000256" key="5">
    <source>
        <dbReference type="ARBA" id="ARBA00022691"/>
    </source>
</evidence>
<dbReference type="InterPro" id="IPR030390">
    <property type="entry name" value="MeTrfase_TrmA_AS"/>
</dbReference>
<evidence type="ECO:0000256" key="8">
    <source>
        <dbReference type="ARBA" id="ARBA00023014"/>
    </source>
</evidence>
<reference evidence="13 14" key="1">
    <citation type="submission" date="2024-01" db="EMBL/GenBank/DDBJ databases">
        <title>Uliginosibacterium soil sp. nov.</title>
        <authorList>
            <person name="Lv Y."/>
        </authorList>
    </citation>
    <scope>NUCLEOTIDE SEQUENCE [LARGE SCALE GENOMIC DNA]</scope>
    <source>
        <strain evidence="13 14">H3</strain>
    </source>
</reference>
<keyword evidence="3 9" id="KW-0489">Methyltransferase</keyword>
<accession>A0ABU6K2R3</accession>